<feature type="domain" description="Peptidase S11 D-alanyl-D-alanine carboxypeptidase A N-terminal" evidence="15">
    <location>
        <begin position="32"/>
        <end position="282"/>
    </location>
</feature>
<dbReference type="Proteomes" id="UP000604765">
    <property type="component" value="Unassembled WGS sequence"/>
</dbReference>
<dbReference type="RefSeq" id="WP_203629477.1">
    <property type="nucleotide sequence ID" value="NZ_BNJR01000008.1"/>
</dbReference>
<evidence type="ECO:0000256" key="11">
    <source>
        <dbReference type="ARBA" id="ARBA00023316"/>
    </source>
</evidence>
<dbReference type="SUPFAM" id="SSF69189">
    <property type="entry name" value="Penicillin-binding protein associated domain"/>
    <property type="match status" value="1"/>
</dbReference>
<organism evidence="17 18">
    <name type="scientific">Lentilactobacillus fungorum</name>
    <dbReference type="NCBI Taxonomy" id="2201250"/>
    <lineage>
        <taxon>Bacteria</taxon>
        <taxon>Bacillati</taxon>
        <taxon>Bacillota</taxon>
        <taxon>Bacilli</taxon>
        <taxon>Lactobacillales</taxon>
        <taxon>Lactobacillaceae</taxon>
        <taxon>Lentilactobacillus</taxon>
    </lineage>
</organism>
<gene>
    <name evidence="17" type="primary">vanY</name>
    <name evidence="17" type="ORF">YK48G_08570</name>
</gene>
<keyword evidence="5 17" id="KW-0121">Carboxypeptidase</keyword>
<evidence type="ECO:0000256" key="6">
    <source>
        <dbReference type="ARBA" id="ARBA00022670"/>
    </source>
</evidence>
<protein>
    <recommendedName>
        <fullName evidence="4">serine-type D-Ala-D-Ala carboxypeptidase</fullName>
        <ecNumber evidence="4">3.4.16.4</ecNumber>
    </recommendedName>
</protein>
<sequence>MKLRFKLMIALTGAFLLSAGVGLDAGVRADTLANQPTIAAKAAIAVDAKTGQVLYEKNAHQALPIASVSKLMTIYIVHHQIKQNHLAWSDKVKITPALAKLSTAAELTNVPLVAGKSYSVRQLTNATLVASANAAALALGQKVAGTSAKFAKLMNQTAKQLGINDAKFYNASGLTNKLTGKLALPNVSANAENELSASDVALLASKLIKEFPKVTQITKQTRSKFYGTTISGHNQLLTDKKIAQGVQVDGLKTGTSDKAGACFVGSATQNHHRIITVVLGASNKSAADPARFVQTAKLMRYVFVAQHPLTFNKGSQISGVGKATVPDGKQMAVKAVTKQKAWVWAPRSISKQQVHGQYVKLNHKIAAPAKKGTNAGETQLSFAGVLPKYLRGYYNKVKLVTNEVVKKANPFVLLWRAILRLF</sequence>
<evidence type="ECO:0000256" key="2">
    <source>
        <dbReference type="ARBA" id="ARBA00004752"/>
    </source>
</evidence>
<keyword evidence="9" id="KW-0133">Cell shape</keyword>
<dbReference type="InterPro" id="IPR001967">
    <property type="entry name" value="Peptidase_S11_N"/>
</dbReference>
<feature type="chain" id="PRO_5046338274" description="serine-type D-Ala-D-Ala carboxypeptidase" evidence="14">
    <location>
        <begin position="25"/>
        <end position="422"/>
    </location>
</feature>
<comment type="function">
    <text evidence="1">Removes C-terminal D-alanyl residues from sugar-peptide cell wall precursors.</text>
</comment>
<keyword evidence="7 14" id="KW-0732">Signal</keyword>
<evidence type="ECO:0000256" key="14">
    <source>
        <dbReference type="SAM" id="SignalP"/>
    </source>
</evidence>
<evidence type="ECO:0000256" key="1">
    <source>
        <dbReference type="ARBA" id="ARBA00003217"/>
    </source>
</evidence>
<keyword evidence="6" id="KW-0645">Protease</keyword>
<dbReference type="InterPro" id="IPR012338">
    <property type="entry name" value="Beta-lactam/transpept-like"/>
</dbReference>
<dbReference type="Gene3D" id="3.40.710.10">
    <property type="entry name" value="DD-peptidase/beta-lactamase superfamily"/>
    <property type="match status" value="1"/>
</dbReference>
<name>A0ABQ3VWZ6_9LACO</name>
<dbReference type="Pfam" id="PF07943">
    <property type="entry name" value="PBP5_C"/>
    <property type="match status" value="1"/>
</dbReference>
<dbReference type="GO" id="GO:0004180">
    <property type="term" value="F:carboxypeptidase activity"/>
    <property type="evidence" value="ECO:0007669"/>
    <property type="project" value="UniProtKB-KW"/>
</dbReference>
<dbReference type="InterPro" id="IPR018044">
    <property type="entry name" value="Peptidase_S11"/>
</dbReference>
<evidence type="ECO:0000259" key="16">
    <source>
        <dbReference type="Pfam" id="PF07943"/>
    </source>
</evidence>
<dbReference type="InterPro" id="IPR015956">
    <property type="entry name" value="Peniciliin-bd_prot_C_sf"/>
</dbReference>
<dbReference type="EC" id="3.4.16.4" evidence="4"/>
<accession>A0ABQ3VWZ6</accession>
<evidence type="ECO:0000256" key="7">
    <source>
        <dbReference type="ARBA" id="ARBA00022729"/>
    </source>
</evidence>
<evidence type="ECO:0000259" key="15">
    <source>
        <dbReference type="Pfam" id="PF00768"/>
    </source>
</evidence>
<dbReference type="InterPro" id="IPR012907">
    <property type="entry name" value="Peptidase_S11_C"/>
</dbReference>
<dbReference type="Gene3D" id="2.60.410.10">
    <property type="entry name" value="D-Ala-D-Ala carboxypeptidase, C-terminal domain"/>
    <property type="match status" value="1"/>
</dbReference>
<keyword evidence="18" id="KW-1185">Reference proteome</keyword>
<evidence type="ECO:0000256" key="3">
    <source>
        <dbReference type="ARBA" id="ARBA00007164"/>
    </source>
</evidence>
<evidence type="ECO:0000256" key="8">
    <source>
        <dbReference type="ARBA" id="ARBA00022801"/>
    </source>
</evidence>
<evidence type="ECO:0000313" key="18">
    <source>
        <dbReference type="Proteomes" id="UP000604765"/>
    </source>
</evidence>
<feature type="domain" description="Peptidase S11 D-Ala-D-Ala carboxypeptidase A C-terminal" evidence="16">
    <location>
        <begin position="311"/>
        <end position="406"/>
    </location>
</feature>
<comment type="catalytic activity">
    <reaction evidence="12">
        <text>Preferential cleavage: (Ac)2-L-Lys-D-Ala-|-D-Ala. Also transpeptidation of peptidyl-alanyl moieties that are N-acyl substituents of D-alanine.</text>
        <dbReference type="EC" id="3.4.16.4"/>
    </reaction>
</comment>
<evidence type="ECO:0000313" key="17">
    <source>
        <dbReference type="EMBL" id="GHP13432.1"/>
    </source>
</evidence>
<feature type="signal peptide" evidence="14">
    <location>
        <begin position="1"/>
        <end position="24"/>
    </location>
</feature>
<comment type="similarity">
    <text evidence="3 13">Belongs to the peptidase S11 family.</text>
</comment>
<evidence type="ECO:0000256" key="5">
    <source>
        <dbReference type="ARBA" id="ARBA00022645"/>
    </source>
</evidence>
<evidence type="ECO:0000256" key="4">
    <source>
        <dbReference type="ARBA" id="ARBA00012448"/>
    </source>
</evidence>
<dbReference type="PRINTS" id="PR00725">
    <property type="entry name" value="DADACBPTASE1"/>
</dbReference>
<dbReference type="Pfam" id="PF00768">
    <property type="entry name" value="Peptidase_S11"/>
    <property type="match status" value="1"/>
</dbReference>
<evidence type="ECO:0000256" key="13">
    <source>
        <dbReference type="RuleBase" id="RU004016"/>
    </source>
</evidence>
<evidence type="ECO:0000256" key="9">
    <source>
        <dbReference type="ARBA" id="ARBA00022960"/>
    </source>
</evidence>
<dbReference type="EMBL" id="BNJR01000008">
    <property type="protein sequence ID" value="GHP13432.1"/>
    <property type="molecule type" value="Genomic_DNA"/>
</dbReference>
<comment type="pathway">
    <text evidence="2">Cell wall biogenesis; peptidoglycan biosynthesis.</text>
</comment>
<keyword evidence="11" id="KW-0961">Cell wall biogenesis/degradation</keyword>
<dbReference type="PANTHER" id="PTHR21581:SF11">
    <property type="entry name" value="D-ALANYL-D-ALANINE CARBOXYPEPTIDASE DACA"/>
    <property type="match status" value="1"/>
</dbReference>
<reference evidence="17 18" key="1">
    <citation type="journal article" date="2021" name="Int. J. Syst. Evol. Microbiol.">
        <title>Lentilactobacillus fungorum sp. nov., isolated from spent mushroom substrates.</title>
        <authorList>
            <person name="Tohno M."/>
            <person name="Tanizawa Y."/>
            <person name="Kojima Y."/>
            <person name="Sakamoto M."/>
            <person name="Ohkuma M."/>
            <person name="Kobayashi H."/>
        </authorList>
    </citation>
    <scope>NUCLEOTIDE SEQUENCE [LARGE SCALE GENOMIC DNA]</scope>
    <source>
        <strain evidence="17 18">YK48G</strain>
    </source>
</reference>
<comment type="caution">
    <text evidence="17">The sequence shown here is derived from an EMBL/GenBank/DDBJ whole genome shotgun (WGS) entry which is preliminary data.</text>
</comment>
<keyword evidence="8" id="KW-0378">Hydrolase</keyword>
<dbReference type="PANTHER" id="PTHR21581">
    <property type="entry name" value="D-ALANYL-D-ALANINE CARBOXYPEPTIDASE"/>
    <property type="match status" value="1"/>
</dbReference>
<dbReference type="SUPFAM" id="SSF56601">
    <property type="entry name" value="beta-lactamase/transpeptidase-like"/>
    <property type="match status" value="1"/>
</dbReference>
<keyword evidence="10" id="KW-0573">Peptidoglycan synthesis</keyword>
<evidence type="ECO:0000256" key="12">
    <source>
        <dbReference type="ARBA" id="ARBA00034000"/>
    </source>
</evidence>
<proteinExistence type="inferred from homology"/>
<evidence type="ECO:0000256" key="10">
    <source>
        <dbReference type="ARBA" id="ARBA00022984"/>
    </source>
</evidence>
<dbReference type="InterPro" id="IPR037167">
    <property type="entry name" value="Peptidase_S11_C_sf"/>
</dbReference>